<dbReference type="EMBL" id="MJEQ01000584">
    <property type="protein sequence ID" value="OIT35257.1"/>
    <property type="molecule type" value="Genomic_DNA"/>
</dbReference>
<name>A0A314L215_NICAT</name>
<evidence type="ECO:0000313" key="2">
    <source>
        <dbReference type="EMBL" id="OIT35257.1"/>
    </source>
</evidence>
<sequence length="79" mass="8760">MSLESAWESSTKNTNTQPADPKRLGNKPKLSRRVSEKFEVGMEKTKIAASAGMGKVKEGASVSANWFKVKYNKNKLTKK</sequence>
<proteinExistence type="predicted"/>
<evidence type="ECO:0000256" key="1">
    <source>
        <dbReference type="SAM" id="MobiDB-lite"/>
    </source>
</evidence>
<dbReference type="PANTHER" id="PTHR33386:SF23">
    <property type="match status" value="1"/>
</dbReference>
<evidence type="ECO:0000313" key="3">
    <source>
        <dbReference type="Proteomes" id="UP000187609"/>
    </source>
</evidence>
<accession>A0A314L215</accession>
<keyword evidence="3" id="KW-1185">Reference proteome</keyword>
<protein>
    <submittedName>
        <fullName evidence="2">Uncharacterized protein</fullName>
    </submittedName>
</protein>
<organism evidence="2 3">
    <name type="scientific">Nicotiana attenuata</name>
    <name type="common">Coyote tobacco</name>
    <dbReference type="NCBI Taxonomy" id="49451"/>
    <lineage>
        <taxon>Eukaryota</taxon>
        <taxon>Viridiplantae</taxon>
        <taxon>Streptophyta</taxon>
        <taxon>Embryophyta</taxon>
        <taxon>Tracheophyta</taxon>
        <taxon>Spermatophyta</taxon>
        <taxon>Magnoliopsida</taxon>
        <taxon>eudicotyledons</taxon>
        <taxon>Gunneridae</taxon>
        <taxon>Pentapetalae</taxon>
        <taxon>asterids</taxon>
        <taxon>lamiids</taxon>
        <taxon>Solanales</taxon>
        <taxon>Solanaceae</taxon>
        <taxon>Nicotianoideae</taxon>
        <taxon>Nicotianeae</taxon>
        <taxon>Nicotiana</taxon>
    </lineage>
</organism>
<dbReference type="Gramene" id="OIT35257">
    <property type="protein sequence ID" value="OIT35257"/>
    <property type="gene ID" value="A4A49_61894"/>
</dbReference>
<comment type="caution">
    <text evidence="2">The sequence shown here is derived from an EMBL/GenBank/DDBJ whole genome shotgun (WGS) entry which is preliminary data.</text>
</comment>
<feature type="region of interest" description="Disordered" evidence="1">
    <location>
        <begin position="1"/>
        <end position="35"/>
    </location>
</feature>
<feature type="compositionally biased region" description="Polar residues" evidence="1">
    <location>
        <begin position="7"/>
        <end position="18"/>
    </location>
</feature>
<dbReference type="STRING" id="49451.A0A314L215"/>
<dbReference type="PANTHER" id="PTHR33386">
    <property type="entry name" value="OS02G0740600 PROTEIN"/>
    <property type="match status" value="1"/>
</dbReference>
<dbReference type="Proteomes" id="UP000187609">
    <property type="component" value="Unassembled WGS sequence"/>
</dbReference>
<reference evidence="2" key="1">
    <citation type="submission" date="2016-11" db="EMBL/GenBank/DDBJ databases">
        <title>The genome of Nicotiana attenuata.</title>
        <authorList>
            <person name="Xu S."/>
            <person name="Brockmoeller T."/>
            <person name="Gaquerel E."/>
            <person name="Navarro A."/>
            <person name="Kuhl H."/>
            <person name="Gase K."/>
            <person name="Ling Z."/>
            <person name="Zhou W."/>
            <person name="Kreitzer C."/>
            <person name="Stanke M."/>
            <person name="Tang H."/>
            <person name="Lyons E."/>
            <person name="Pandey P."/>
            <person name="Pandey S.P."/>
            <person name="Timmermann B."/>
            <person name="Baldwin I.T."/>
        </authorList>
    </citation>
    <scope>NUCLEOTIDE SEQUENCE [LARGE SCALE GENOMIC DNA]</scope>
    <source>
        <strain evidence="2">UT</strain>
    </source>
</reference>
<gene>
    <name evidence="2" type="ORF">A4A49_61894</name>
</gene>
<dbReference type="AlphaFoldDB" id="A0A314L215"/>